<accession>A0ACB8ILT1</accession>
<reference evidence="2" key="1">
    <citation type="journal article" date="2023" name="Hortic. Res.">
        <title>A chromosome-level phased genome enabling allele-level studies in sweet orange: a case study on citrus Huanglongbing tolerance.</title>
        <authorList>
            <person name="Wu B."/>
            <person name="Yu Q."/>
            <person name="Deng Z."/>
            <person name="Duan Y."/>
            <person name="Luo F."/>
            <person name="Gmitter F. Jr."/>
        </authorList>
    </citation>
    <scope>NUCLEOTIDE SEQUENCE [LARGE SCALE GENOMIC DNA]</scope>
    <source>
        <strain evidence="2">cv. Valencia</strain>
    </source>
</reference>
<dbReference type="Proteomes" id="UP000829398">
    <property type="component" value="Chromosome 8"/>
</dbReference>
<gene>
    <name evidence="1" type="ORF">KPL71_023793</name>
</gene>
<keyword evidence="2" id="KW-1185">Reference proteome</keyword>
<name>A0ACB8ILT1_CITSI</name>
<sequence>MASLWRPGKGVCIKDLSPTLFLFQFFHEIDINRVLESGSWTFDQHILLVKRLEEDEQPQNILLLTTSFWIQIYNLPIGFMSEKILKDIGNYIGIFLASDENNLMGSTAIICAFCRMKLKKAGGDWIWVDLKYERLNIFCFTCGLLGHTAHQCPKLYECPKGEIVPVYGHWLKAPTRRIVMNSAKRWLRQGPLDTVETNKGKNMDQAVAMSVDSVNATIFGKIFKWASHYHGPR</sequence>
<dbReference type="EMBL" id="CM039177">
    <property type="protein sequence ID" value="KAH9697870.1"/>
    <property type="molecule type" value="Genomic_DNA"/>
</dbReference>
<evidence type="ECO:0000313" key="2">
    <source>
        <dbReference type="Proteomes" id="UP000829398"/>
    </source>
</evidence>
<evidence type="ECO:0000313" key="1">
    <source>
        <dbReference type="EMBL" id="KAH9697870.1"/>
    </source>
</evidence>
<protein>
    <submittedName>
        <fullName evidence="1">DUF4283 domain-containing protein</fullName>
    </submittedName>
</protein>
<organism evidence="1 2">
    <name type="scientific">Citrus sinensis</name>
    <name type="common">Sweet orange</name>
    <name type="synonym">Citrus aurantium var. sinensis</name>
    <dbReference type="NCBI Taxonomy" id="2711"/>
    <lineage>
        <taxon>Eukaryota</taxon>
        <taxon>Viridiplantae</taxon>
        <taxon>Streptophyta</taxon>
        <taxon>Embryophyta</taxon>
        <taxon>Tracheophyta</taxon>
        <taxon>Spermatophyta</taxon>
        <taxon>Magnoliopsida</taxon>
        <taxon>eudicotyledons</taxon>
        <taxon>Gunneridae</taxon>
        <taxon>Pentapetalae</taxon>
        <taxon>rosids</taxon>
        <taxon>malvids</taxon>
        <taxon>Sapindales</taxon>
        <taxon>Rutaceae</taxon>
        <taxon>Aurantioideae</taxon>
        <taxon>Citrus</taxon>
    </lineage>
</organism>
<proteinExistence type="predicted"/>
<comment type="caution">
    <text evidence="1">The sequence shown here is derived from an EMBL/GenBank/DDBJ whole genome shotgun (WGS) entry which is preliminary data.</text>
</comment>